<dbReference type="OrthoDB" id="5207at2759"/>
<dbReference type="Gramene" id="CMT055CT">
    <property type="protein sequence ID" value="CMT055CT"/>
    <property type="gene ID" value="CMT055C"/>
</dbReference>
<dbReference type="EMBL" id="AP006502">
    <property type="protein sequence ID" value="BAM83078.1"/>
    <property type="molecule type" value="Genomic_DNA"/>
</dbReference>
<organism evidence="2 3">
    <name type="scientific">Cyanidioschyzon merolae (strain NIES-3377 / 10D)</name>
    <name type="common">Unicellular red alga</name>
    <dbReference type="NCBI Taxonomy" id="280699"/>
    <lineage>
        <taxon>Eukaryota</taxon>
        <taxon>Rhodophyta</taxon>
        <taxon>Bangiophyceae</taxon>
        <taxon>Cyanidiales</taxon>
        <taxon>Cyanidiaceae</taxon>
        <taxon>Cyanidioschyzon</taxon>
    </lineage>
</organism>
<dbReference type="HOGENOM" id="CLU_1596851_0_0_1"/>
<evidence type="ECO:0000313" key="2">
    <source>
        <dbReference type="EMBL" id="BAM83078.1"/>
    </source>
</evidence>
<feature type="region of interest" description="Disordered" evidence="1">
    <location>
        <begin position="137"/>
        <end position="167"/>
    </location>
</feature>
<evidence type="ECO:0000256" key="1">
    <source>
        <dbReference type="SAM" id="MobiDB-lite"/>
    </source>
</evidence>
<protein>
    <submittedName>
        <fullName evidence="2">Uncharacterized protein</fullName>
    </submittedName>
</protein>
<dbReference type="AlphaFoldDB" id="M1VM93"/>
<sequence length="167" mass="18593">MFWYSCGERLRTSLARPSARRLYAPLDQFTGFRWSKMTIRNHRFPFEGRSASHYYTGDSRVSRTGASALHTAQPLRGFDAGTLRPAAGQRYPTASMRAPCAGYQLPPDYVIVAIAGALLAGAGFMLRSLGDVIGEESRLPSASSAKTRRELYGSRRYLQKKPPRDTK</sequence>
<proteinExistence type="predicted"/>
<dbReference type="Proteomes" id="UP000007014">
    <property type="component" value="Chromosome 20"/>
</dbReference>
<reference evidence="2 3" key="2">
    <citation type="journal article" date="2007" name="BMC Biol.">
        <title>A 100%-complete sequence reveals unusually simple genomic features in the hot-spring red alga Cyanidioschyzon merolae.</title>
        <authorList>
            <person name="Nozaki H."/>
            <person name="Takano H."/>
            <person name="Misumi O."/>
            <person name="Terasawa K."/>
            <person name="Matsuzaki M."/>
            <person name="Maruyama S."/>
            <person name="Nishida K."/>
            <person name="Yagisawa F."/>
            <person name="Yoshida Y."/>
            <person name="Fujiwara T."/>
            <person name="Takio S."/>
            <person name="Tamura K."/>
            <person name="Chung S.J."/>
            <person name="Nakamura S."/>
            <person name="Kuroiwa H."/>
            <person name="Tanaka K."/>
            <person name="Sato N."/>
            <person name="Kuroiwa T."/>
        </authorList>
    </citation>
    <scope>NUCLEOTIDE SEQUENCE [LARGE SCALE GENOMIC DNA]</scope>
    <source>
        <strain evidence="2 3">10D</strain>
    </source>
</reference>
<reference evidence="2 3" key="1">
    <citation type="journal article" date="2004" name="Nature">
        <title>Genome sequence of the ultrasmall unicellular red alga Cyanidioschyzon merolae 10D.</title>
        <authorList>
            <person name="Matsuzaki M."/>
            <person name="Misumi O."/>
            <person name="Shin-i T."/>
            <person name="Maruyama S."/>
            <person name="Takahara M."/>
            <person name="Miyagishima S."/>
            <person name="Mori T."/>
            <person name="Nishida K."/>
            <person name="Yagisawa F."/>
            <person name="Nishida K."/>
            <person name="Yoshida Y."/>
            <person name="Nishimura Y."/>
            <person name="Nakao S."/>
            <person name="Kobayashi T."/>
            <person name="Momoyama Y."/>
            <person name="Higashiyama T."/>
            <person name="Minoda A."/>
            <person name="Sano M."/>
            <person name="Nomoto H."/>
            <person name="Oishi K."/>
            <person name="Hayashi H."/>
            <person name="Ohta F."/>
            <person name="Nishizaka S."/>
            <person name="Haga S."/>
            <person name="Miura S."/>
            <person name="Morishita T."/>
            <person name="Kabeya Y."/>
            <person name="Terasawa K."/>
            <person name="Suzuki Y."/>
            <person name="Ishii Y."/>
            <person name="Asakawa S."/>
            <person name="Takano H."/>
            <person name="Ohta N."/>
            <person name="Kuroiwa H."/>
            <person name="Tanaka K."/>
            <person name="Shimizu N."/>
            <person name="Sugano S."/>
            <person name="Sato N."/>
            <person name="Nozaki H."/>
            <person name="Ogasawara N."/>
            <person name="Kohara Y."/>
            <person name="Kuroiwa T."/>
        </authorList>
    </citation>
    <scope>NUCLEOTIDE SEQUENCE [LARGE SCALE GENOMIC DNA]</scope>
    <source>
        <strain evidence="2 3">10D</strain>
    </source>
</reference>
<gene>
    <name evidence="2" type="ORF">CYME_CMT055C</name>
</gene>
<accession>M1VM93</accession>
<dbReference type="KEGG" id="cme:CYME_CMT055C"/>
<dbReference type="RefSeq" id="XP_005539114.1">
    <property type="nucleotide sequence ID" value="XM_005539057.1"/>
</dbReference>
<keyword evidence="3" id="KW-1185">Reference proteome</keyword>
<dbReference type="GeneID" id="16997775"/>
<name>M1VM93_CYAM1</name>
<evidence type="ECO:0000313" key="3">
    <source>
        <dbReference type="Proteomes" id="UP000007014"/>
    </source>
</evidence>